<feature type="region of interest" description="Disordered" evidence="1">
    <location>
        <begin position="372"/>
        <end position="590"/>
    </location>
</feature>
<protein>
    <submittedName>
        <fullName evidence="2">Uncharacterized protein</fullName>
    </submittedName>
</protein>
<evidence type="ECO:0000256" key="1">
    <source>
        <dbReference type="SAM" id="MobiDB-lite"/>
    </source>
</evidence>
<feature type="compositionally biased region" description="Polar residues" evidence="1">
    <location>
        <begin position="247"/>
        <end position="258"/>
    </location>
</feature>
<feature type="compositionally biased region" description="Polar residues" evidence="1">
    <location>
        <begin position="202"/>
        <end position="214"/>
    </location>
</feature>
<gene>
    <name evidence="2" type="ORF">N656DRAFT_783428</name>
</gene>
<feature type="region of interest" description="Disordered" evidence="1">
    <location>
        <begin position="1"/>
        <end position="72"/>
    </location>
</feature>
<feature type="compositionally biased region" description="Low complexity" evidence="1">
    <location>
        <begin position="507"/>
        <end position="523"/>
    </location>
</feature>
<reference evidence="2" key="1">
    <citation type="journal article" date="2023" name="Mol. Phylogenet. Evol.">
        <title>Genome-scale phylogeny and comparative genomics of the fungal order Sordariales.</title>
        <authorList>
            <person name="Hensen N."/>
            <person name="Bonometti L."/>
            <person name="Westerberg I."/>
            <person name="Brannstrom I.O."/>
            <person name="Guillou S."/>
            <person name="Cros-Aarteil S."/>
            <person name="Calhoun S."/>
            <person name="Haridas S."/>
            <person name="Kuo A."/>
            <person name="Mondo S."/>
            <person name="Pangilinan J."/>
            <person name="Riley R."/>
            <person name="LaButti K."/>
            <person name="Andreopoulos B."/>
            <person name="Lipzen A."/>
            <person name="Chen C."/>
            <person name="Yan M."/>
            <person name="Daum C."/>
            <person name="Ng V."/>
            <person name="Clum A."/>
            <person name="Steindorff A."/>
            <person name="Ohm R.A."/>
            <person name="Martin F."/>
            <person name="Silar P."/>
            <person name="Natvig D.O."/>
            <person name="Lalanne C."/>
            <person name="Gautier V."/>
            <person name="Ament-Velasquez S.L."/>
            <person name="Kruys A."/>
            <person name="Hutchinson M.I."/>
            <person name="Powell A.J."/>
            <person name="Barry K."/>
            <person name="Miller A.N."/>
            <person name="Grigoriev I.V."/>
            <person name="Debuchy R."/>
            <person name="Gladieux P."/>
            <person name="Hiltunen Thoren M."/>
            <person name="Johannesson H."/>
        </authorList>
    </citation>
    <scope>NUCLEOTIDE SEQUENCE</scope>
    <source>
        <strain evidence="2">CBS 508.74</strain>
    </source>
</reference>
<dbReference type="GeneID" id="89940084"/>
<feature type="compositionally biased region" description="Basic and acidic residues" evidence="1">
    <location>
        <begin position="489"/>
        <end position="499"/>
    </location>
</feature>
<feature type="region of interest" description="Disordered" evidence="1">
    <location>
        <begin position="175"/>
        <end position="214"/>
    </location>
</feature>
<dbReference type="EMBL" id="MU853358">
    <property type="protein sequence ID" value="KAK4109127.1"/>
    <property type="molecule type" value="Genomic_DNA"/>
</dbReference>
<feature type="compositionally biased region" description="Low complexity" evidence="1">
    <location>
        <begin position="530"/>
        <end position="539"/>
    </location>
</feature>
<evidence type="ECO:0000313" key="2">
    <source>
        <dbReference type="EMBL" id="KAK4109127.1"/>
    </source>
</evidence>
<reference evidence="2" key="2">
    <citation type="submission" date="2023-05" db="EMBL/GenBank/DDBJ databases">
        <authorList>
            <consortium name="Lawrence Berkeley National Laboratory"/>
            <person name="Steindorff A."/>
            <person name="Hensen N."/>
            <person name="Bonometti L."/>
            <person name="Westerberg I."/>
            <person name="Brannstrom I.O."/>
            <person name="Guillou S."/>
            <person name="Cros-Aarteil S."/>
            <person name="Calhoun S."/>
            <person name="Haridas S."/>
            <person name="Kuo A."/>
            <person name="Mondo S."/>
            <person name="Pangilinan J."/>
            <person name="Riley R."/>
            <person name="Labutti K."/>
            <person name="Andreopoulos B."/>
            <person name="Lipzen A."/>
            <person name="Chen C."/>
            <person name="Yanf M."/>
            <person name="Daum C."/>
            <person name="Ng V."/>
            <person name="Clum A."/>
            <person name="Ohm R."/>
            <person name="Martin F."/>
            <person name="Silar P."/>
            <person name="Natvig D."/>
            <person name="Lalanne C."/>
            <person name="Gautier V."/>
            <person name="Ament-Velasquez S.L."/>
            <person name="Kruys A."/>
            <person name="Hutchinson M.I."/>
            <person name="Powell A.J."/>
            <person name="Barry K."/>
            <person name="Miller A.N."/>
            <person name="Grigoriev I.V."/>
            <person name="Debuchy R."/>
            <person name="Gladieux P."/>
            <person name="Thoren M.H."/>
            <person name="Johannesson H."/>
        </authorList>
    </citation>
    <scope>NUCLEOTIDE SEQUENCE</scope>
    <source>
        <strain evidence="2">CBS 508.74</strain>
    </source>
</reference>
<feature type="compositionally biased region" description="Polar residues" evidence="1">
    <location>
        <begin position="431"/>
        <end position="443"/>
    </location>
</feature>
<feature type="compositionally biased region" description="Low complexity" evidence="1">
    <location>
        <begin position="270"/>
        <end position="279"/>
    </location>
</feature>
<sequence>MAPTPKAGTGSPAQNKRSQTSQSFHGRGNVSPNYTPRQTRSRALQPGAAPLMALDQSGRPTTQSPSRRIPCPATRSIIRRRRATAGPAVNNAAVQAAIQARVETPAEECKADCIEVALPSNGPVSSSGPISDSVPFVKKEEEDTLSLEQIPRFPNPNPVHAGYVDYNHRAMIVPPNSPTPHLDNDKPVFDANFTFGHRSRPANGSQLPPPRLQTQGCLPKVEELLDGVSPKTVTAQPNAPVSEAGPQPSSFADTQSAVNDGGSERKRKFSSSSENYHAPSPKRVKRSSSSLSAEESRRVKEESANDGSSVPQRRSSSVVPVHGSISSAPELSSASGPNQIRIPGFIFYPNVNINAGQNVVYITGTNSEGYDADDELSVRGSDGHKSEGNGSDTDTSDKIHTSSAASAPHTTVEGNNPNSEGSTGLPDGFSTPDSSANLNNFIEPNNMPKDVDRWSRGPIYHDPEAGSTDSSEGSVGIPDGFSTSDSDADLEHIFRWSDRPEDDSEAGSTGSSEYDSETGSTGSSEDDSETGSTHTSEGSFGIPDGFSTPDSDADLEEHFRWPDSPEDDPSADLCLRDGTPANGSTYYDASTDEKTGHFPGTLWDVNAPTMFGWNGATGSSFYSAPGYSNYSNYSNQIPTLFPPTQALGIPNSLDNDIPSPPDVEMTDFPYDSDIDMPDAPSTYY</sequence>
<evidence type="ECO:0000313" key="3">
    <source>
        <dbReference type="Proteomes" id="UP001302812"/>
    </source>
</evidence>
<feature type="region of interest" description="Disordered" evidence="1">
    <location>
        <begin position="645"/>
        <end position="684"/>
    </location>
</feature>
<dbReference type="AlphaFoldDB" id="A0AAN6QF75"/>
<comment type="caution">
    <text evidence="2">The sequence shown here is derived from an EMBL/GenBank/DDBJ whole genome shotgun (WGS) entry which is preliminary data.</text>
</comment>
<feature type="compositionally biased region" description="Basic and acidic residues" evidence="1">
    <location>
        <begin position="294"/>
        <end position="303"/>
    </location>
</feature>
<accession>A0AAN6QF75</accession>
<feature type="region of interest" description="Disordered" evidence="1">
    <location>
        <begin position="231"/>
        <end position="337"/>
    </location>
</feature>
<dbReference type="RefSeq" id="XP_064666697.1">
    <property type="nucleotide sequence ID" value="XM_064815959.1"/>
</dbReference>
<feature type="compositionally biased region" description="Polar residues" evidence="1">
    <location>
        <begin position="401"/>
        <end position="422"/>
    </location>
</feature>
<feature type="compositionally biased region" description="Polar residues" evidence="1">
    <location>
        <begin position="11"/>
        <end position="42"/>
    </location>
</feature>
<keyword evidence="3" id="KW-1185">Reference proteome</keyword>
<feature type="compositionally biased region" description="Basic and acidic residues" evidence="1">
    <location>
        <begin position="449"/>
        <end position="464"/>
    </location>
</feature>
<proteinExistence type="predicted"/>
<organism evidence="2 3">
    <name type="scientific">Canariomyces notabilis</name>
    <dbReference type="NCBI Taxonomy" id="2074819"/>
    <lineage>
        <taxon>Eukaryota</taxon>
        <taxon>Fungi</taxon>
        <taxon>Dikarya</taxon>
        <taxon>Ascomycota</taxon>
        <taxon>Pezizomycotina</taxon>
        <taxon>Sordariomycetes</taxon>
        <taxon>Sordariomycetidae</taxon>
        <taxon>Sordariales</taxon>
        <taxon>Chaetomiaceae</taxon>
        <taxon>Canariomyces</taxon>
    </lineage>
</organism>
<dbReference type="Proteomes" id="UP001302812">
    <property type="component" value="Unassembled WGS sequence"/>
</dbReference>
<feature type="compositionally biased region" description="Low complexity" evidence="1">
    <location>
        <begin position="308"/>
        <end position="337"/>
    </location>
</feature>
<name>A0AAN6QF75_9PEZI</name>